<dbReference type="Pfam" id="PF01321">
    <property type="entry name" value="Creatinase_N"/>
    <property type="match status" value="1"/>
</dbReference>
<organism evidence="2 3">
    <name type="scientific">Candidatus Acidiferrum panamense</name>
    <dbReference type="NCBI Taxonomy" id="2741543"/>
    <lineage>
        <taxon>Bacteria</taxon>
        <taxon>Pseudomonadati</taxon>
        <taxon>Acidobacteriota</taxon>
        <taxon>Terriglobia</taxon>
        <taxon>Candidatus Acidiferrales</taxon>
        <taxon>Candidatus Acidiferrum</taxon>
    </lineage>
</organism>
<proteinExistence type="predicted"/>
<dbReference type="InterPro" id="IPR029149">
    <property type="entry name" value="Creatin/AminoP/Spt16_N"/>
</dbReference>
<comment type="caution">
    <text evidence="2">The sequence shown here is derived from an EMBL/GenBank/DDBJ whole genome shotgun (WGS) entry which is preliminary data.</text>
</comment>
<keyword evidence="2" id="KW-0645">Protease</keyword>
<keyword evidence="2" id="KW-0378">Hydrolase</keyword>
<dbReference type="SUPFAM" id="SSF53092">
    <property type="entry name" value="Creatinase/prolidase N-terminal domain"/>
    <property type="match status" value="1"/>
</dbReference>
<evidence type="ECO:0000313" key="2">
    <source>
        <dbReference type="EMBL" id="MBA0087883.1"/>
    </source>
</evidence>
<dbReference type="EMBL" id="JACDQQ010002234">
    <property type="protein sequence ID" value="MBA0087883.1"/>
    <property type="molecule type" value="Genomic_DNA"/>
</dbReference>
<dbReference type="AlphaFoldDB" id="A0A7V8SZ96"/>
<evidence type="ECO:0000313" key="3">
    <source>
        <dbReference type="Proteomes" id="UP000567293"/>
    </source>
</evidence>
<accession>A0A7V8SZ96</accession>
<feature type="domain" description="Creatinase N-terminal" evidence="1">
    <location>
        <begin position="25"/>
        <end position="99"/>
    </location>
</feature>
<reference evidence="2" key="1">
    <citation type="submission" date="2020-06" db="EMBL/GenBank/DDBJ databases">
        <title>Legume-microbial interactions unlock mineral nutrients during tropical forest succession.</title>
        <authorList>
            <person name="Epihov D.Z."/>
        </authorList>
    </citation>
    <scope>NUCLEOTIDE SEQUENCE [LARGE SCALE GENOMIC DNA]</scope>
    <source>
        <strain evidence="2">Pan2503</strain>
    </source>
</reference>
<protein>
    <submittedName>
        <fullName evidence="2">Aminopeptidase P family N-terminal domain-containing protein</fullName>
    </submittedName>
</protein>
<keyword evidence="2" id="KW-0031">Aminopeptidase</keyword>
<evidence type="ECO:0000259" key="1">
    <source>
        <dbReference type="Pfam" id="PF01321"/>
    </source>
</evidence>
<keyword evidence="3" id="KW-1185">Reference proteome</keyword>
<dbReference type="Gene3D" id="3.40.350.10">
    <property type="entry name" value="Creatinase/prolidase N-terminal domain"/>
    <property type="match status" value="1"/>
</dbReference>
<dbReference type="GO" id="GO:0004177">
    <property type="term" value="F:aminopeptidase activity"/>
    <property type="evidence" value="ECO:0007669"/>
    <property type="project" value="UniProtKB-KW"/>
</dbReference>
<feature type="non-terminal residue" evidence="2">
    <location>
        <position position="119"/>
    </location>
</feature>
<dbReference type="InterPro" id="IPR000587">
    <property type="entry name" value="Creatinase_N"/>
</dbReference>
<name>A0A7V8SZ96_9BACT</name>
<dbReference type="Proteomes" id="UP000567293">
    <property type="component" value="Unassembled WGS sequence"/>
</dbReference>
<gene>
    <name evidence="2" type="ORF">HRJ53_23090</name>
</gene>
<sequence length="119" mass="13222">MQAQYEETEVSSFCSLFMDTRFQHRRSALYNILGPLRIDTLVVTGTANWFYLTGFTGESGACIVSKKATTLITDGRFMVQAQTEARGIRLRQQKGTLLESIGDPTLTIGLALVATHIKF</sequence>